<organism evidence="2 3">
    <name type="scientific">Thermosediminibacter litoriperuensis</name>
    <dbReference type="NCBI Taxonomy" id="291989"/>
    <lineage>
        <taxon>Bacteria</taxon>
        <taxon>Bacillati</taxon>
        <taxon>Bacillota</taxon>
        <taxon>Clostridia</taxon>
        <taxon>Thermosediminibacterales</taxon>
        <taxon>Thermosediminibacteraceae</taxon>
        <taxon>Thermosediminibacter</taxon>
    </lineage>
</organism>
<comment type="caution">
    <text evidence="2">The sequence shown here is derived from an EMBL/GenBank/DDBJ whole genome shotgun (WGS) entry which is preliminary data.</text>
</comment>
<accession>A0A5S5AJA5</accession>
<dbReference type="InterPro" id="IPR015001">
    <property type="entry name" value="DUF1850"/>
</dbReference>
<name>A0A5S5AJA5_9FIRM</name>
<gene>
    <name evidence="2" type="ORF">LZ11_01954</name>
</gene>
<keyword evidence="1" id="KW-0472">Membrane</keyword>
<dbReference type="Pfam" id="PF08905">
    <property type="entry name" value="DUF1850"/>
    <property type="match status" value="1"/>
</dbReference>
<evidence type="ECO:0000313" key="2">
    <source>
        <dbReference type="EMBL" id="TYP50899.1"/>
    </source>
</evidence>
<dbReference type="OrthoDB" id="4304at2"/>
<dbReference type="AlphaFoldDB" id="A0A5S5AJA5"/>
<keyword evidence="3" id="KW-1185">Reference proteome</keyword>
<evidence type="ECO:0008006" key="4">
    <source>
        <dbReference type="Google" id="ProtNLM"/>
    </source>
</evidence>
<reference evidence="2 3" key="1">
    <citation type="submission" date="2019-07" db="EMBL/GenBank/DDBJ databases">
        <title>Genomic Encyclopedia of Type Strains, Phase I: the one thousand microbial genomes (KMG-I) project.</title>
        <authorList>
            <person name="Kyrpides N."/>
        </authorList>
    </citation>
    <scope>NUCLEOTIDE SEQUENCE [LARGE SCALE GENOMIC DNA]</scope>
    <source>
        <strain evidence="2 3">DSM 16647</strain>
    </source>
</reference>
<evidence type="ECO:0000256" key="1">
    <source>
        <dbReference type="SAM" id="Phobius"/>
    </source>
</evidence>
<keyword evidence="1" id="KW-1133">Transmembrane helix</keyword>
<sequence>MKAEKGLYLLIITILMAVFFAHFRLEQEKVLVIYNEYKNSRTVIPVKTGEFTLTFLHSIEKTPVYERYSISGDNTLTIKEVRFYSLGTGLPFSPEGSFKNENGEFVVKQSKTLDKISLWVSPLPGHAVIVDGRRIDFTEIAEKEDLLIISAGHRWALKKKSSEKGV</sequence>
<dbReference type="EMBL" id="VNHO01000024">
    <property type="protein sequence ID" value="TYP50899.1"/>
    <property type="molecule type" value="Genomic_DNA"/>
</dbReference>
<protein>
    <recommendedName>
        <fullName evidence="4">DUF1850 domain-containing protein</fullName>
    </recommendedName>
</protein>
<dbReference type="Proteomes" id="UP000322294">
    <property type="component" value="Unassembled WGS sequence"/>
</dbReference>
<dbReference type="RefSeq" id="WP_148867654.1">
    <property type="nucleotide sequence ID" value="NZ_VNHO01000024.1"/>
</dbReference>
<feature type="transmembrane region" description="Helical" evidence="1">
    <location>
        <begin position="7"/>
        <end position="25"/>
    </location>
</feature>
<keyword evidence="1" id="KW-0812">Transmembrane</keyword>
<proteinExistence type="predicted"/>
<evidence type="ECO:0000313" key="3">
    <source>
        <dbReference type="Proteomes" id="UP000322294"/>
    </source>
</evidence>